<dbReference type="GO" id="GO:0000981">
    <property type="term" value="F:DNA-binding transcription factor activity, RNA polymerase II-specific"/>
    <property type="evidence" value="ECO:0007669"/>
    <property type="project" value="TreeGrafter"/>
</dbReference>
<evidence type="ECO:0000256" key="8">
    <source>
        <dbReference type="SAM" id="MobiDB-lite"/>
    </source>
</evidence>
<proteinExistence type="predicted"/>
<evidence type="ECO:0000256" key="2">
    <source>
        <dbReference type="ARBA" id="ARBA00022737"/>
    </source>
</evidence>
<feature type="domain" description="C2H2-type" evidence="9">
    <location>
        <begin position="265"/>
        <end position="292"/>
    </location>
</feature>
<keyword evidence="10" id="KW-1185">Reference proteome</keyword>
<feature type="domain" description="C2H2-type" evidence="9">
    <location>
        <begin position="210"/>
        <end position="237"/>
    </location>
</feature>
<feature type="region of interest" description="Disordered" evidence="8">
    <location>
        <begin position="116"/>
        <end position="140"/>
    </location>
</feature>
<dbReference type="AlphaFoldDB" id="A0A914XI94"/>
<dbReference type="GO" id="GO:0030154">
    <property type="term" value="P:cell differentiation"/>
    <property type="evidence" value="ECO:0007669"/>
    <property type="project" value="UniProtKB-KW"/>
</dbReference>
<dbReference type="SMART" id="SM00355">
    <property type="entry name" value="ZnF_C2H2"/>
    <property type="match status" value="5"/>
</dbReference>
<evidence type="ECO:0000256" key="1">
    <source>
        <dbReference type="ARBA" id="ARBA00022723"/>
    </source>
</evidence>
<feature type="compositionally biased region" description="Acidic residues" evidence="8">
    <location>
        <begin position="333"/>
        <end position="352"/>
    </location>
</feature>
<dbReference type="InterPro" id="IPR050717">
    <property type="entry name" value="C2H2-ZF_Transcription_Reg"/>
</dbReference>
<dbReference type="SUPFAM" id="SSF57667">
    <property type="entry name" value="beta-beta-alpha zinc fingers"/>
    <property type="match status" value="3"/>
</dbReference>
<dbReference type="Pfam" id="PF00096">
    <property type="entry name" value="zf-C2H2"/>
    <property type="match status" value="4"/>
</dbReference>
<dbReference type="FunFam" id="3.30.160.60:FF:000103">
    <property type="entry name" value="FEZ family zinc finger 1"/>
    <property type="match status" value="1"/>
</dbReference>
<dbReference type="Proteomes" id="UP000887566">
    <property type="component" value="Unplaced"/>
</dbReference>
<keyword evidence="1" id="KW-0479">Metal-binding</keyword>
<keyword evidence="2" id="KW-0677">Repeat</keyword>
<organism evidence="10 11">
    <name type="scientific">Plectus sambesii</name>
    <dbReference type="NCBI Taxonomy" id="2011161"/>
    <lineage>
        <taxon>Eukaryota</taxon>
        <taxon>Metazoa</taxon>
        <taxon>Ecdysozoa</taxon>
        <taxon>Nematoda</taxon>
        <taxon>Chromadorea</taxon>
        <taxon>Plectida</taxon>
        <taxon>Plectina</taxon>
        <taxon>Plectoidea</taxon>
        <taxon>Plectidae</taxon>
        <taxon>Plectus</taxon>
    </lineage>
</organism>
<keyword evidence="4" id="KW-0221">Differentiation</keyword>
<evidence type="ECO:0000256" key="3">
    <source>
        <dbReference type="ARBA" id="ARBA00022771"/>
    </source>
</evidence>
<dbReference type="GO" id="GO:0005634">
    <property type="term" value="C:nucleus"/>
    <property type="evidence" value="ECO:0007669"/>
    <property type="project" value="TreeGrafter"/>
</dbReference>
<feature type="region of interest" description="Disordered" evidence="8">
    <location>
        <begin position="319"/>
        <end position="358"/>
    </location>
</feature>
<reference evidence="11" key="1">
    <citation type="submission" date="2022-11" db="UniProtKB">
        <authorList>
            <consortium name="WormBaseParasite"/>
        </authorList>
    </citation>
    <scope>IDENTIFICATION</scope>
</reference>
<evidence type="ECO:0000256" key="4">
    <source>
        <dbReference type="ARBA" id="ARBA00022782"/>
    </source>
</evidence>
<dbReference type="FunFam" id="3.30.160.60:FF:000164">
    <property type="entry name" value="Fez family zinc finger protein 2"/>
    <property type="match status" value="1"/>
</dbReference>
<dbReference type="WBParaSite" id="PSAMB.scaffold81size84123.g1710.t1">
    <property type="protein sequence ID" value="PSAMB.scaffold81size84123.g1710.t1"/>
    <property type="gene ID" value="PSAMB.scaffold81size84123.g1710"/>
</dbReference>
<dbReference type="FunFam" id="3.30.160.60:FF:000863">
    <property type="entry name" value="fez family zinc finger protein 2"/>
    <property type="match status" value="1"/>
</dbReference>
<evidence type="ECO:0000256" key="5">
    <source>
        <dbReference type="ARBA" id="ARBA00022833"/>
    </source>
</evidence>
<dbReference type="PROSITE" id="PS50157">
    <property type="entry name" value="ZINC_FINGER_C2H2_2"/>
    <property type="match status" value="5"/>
</dbReference>
<feature type="domain" description="C2H2-type" evidence="9">
    <location>
        <begin position="238"/>
        <end position="265"/>
    </location>
</feature>
<evidence type="ECO:0000256" key="6">
    <source>
        <dbReference type="ARBA" id="ARBA00023125"/>
    </source>
</evidence>
<name>A0A914XI94_9BILA</name>
<evidence type="ECO:0000313" key="10">
    <source>
        <dbReference type="Proteomes" id="UP000887566"/>
    </source>
</evidence>
<keyword evidence="3 7" id="KW-0863">Zinc-finger</keyword>
<dbReference type="GO" id="GO:0000977">
    <property type="term" value="F:RNA polymerase II transcription regulatory region sequence-specific DNA binding"/>
    <property type="evidence" value="ECO:0007669"/>
    <property type="project" value="TreeGrafter"/>
</dbReference>
<feature type="domain" description="C2H2-type" evidence="9">
    <location>
        <begin position="182"/>
        <end position="209"/>
    </location>
</feature>
<keyword evidence="6" id="KW-0238">DNA-binding</keyword>
<dbReference type="PANTHER" id="PTHR14196:SF12">
    <property type="entry name" value="ZINC FINGER PROTEIN 208-LIKE"/>
    <property type="match status" value="1"/>
</dbReference>
<dbReference type="Pfam" id="PF13912">
    <property type="entry name" value="zf-C2H2_6"/>
    <property type="match status" value="1"/>
</dbReference>
<feature type="compositionally biased region" description="Low complexity" evidence="8">
    <location>
        <begin position="22"/>
        <end position="41"/>
    </location>
</feature>
<evidence type="ECO:0000313" key="11">
    <source>
        <dbReference type="WBParaSite" id="PSAMB.scaffold81size84123.g1710.t1"/>
    </source>
</evidence>
<dbReference type="PANTHER" id="PTHR14196">
    <property type="entry name" value="ODD-SKIPPED - RELATED"/>
    <property type="match status" value="1"/>
</dbReference>
<accession>A0A914XI94</accession>
<dbReference type="FunFam" id="3.30.160.60:FF:000251">
    <property type="entry name" value="FEZ family zinc finger 2"/>
    <property type="match status" value="1"/>
</dbReference>
<dbReference type="InterPro" id="IPR013087">
    <property type="entry name" value="Znf_C2H2_type"/>
</dbReference>
<feature type="domain" description="C2H2-type" evidence="9">
    <location>
        <begin position="293"/>
        <end position="321"/>
    </location>
</feature>
<dbReference type="InterPro" id="IPR036236">
    <property type="entry name" value="Znf_C2H2_sf"/>
</dbReference>
<evidence type="ECO:0000259" key="9">
    <source>
        <dbReference type="PROSITE" id="PS50157"/>
    </source>
</evidence>
<sequence>MATGRLSFSIDRLIAVDERRQSTSPASPSKSSPKSATTASPVAADALAGWWRQMMTFMPQQQQLLNPYWTNMWLQMQQKNKSMDQQRFWMQQMAAWRASAAGVPAGIFPPAVTPTKPTSTKTAMAHHRSPSDAKSTSAPQRVNEVAAVAVKEESPTSVPSAVLCGTPVRKELSASNGKHKTFTCPECGKVFNAHYNLTRHMPVHTGARPFICKTCGKGFRQASTLCRHKIIHTQEKPHKCQTCGKAFNRSSTLNTHIRIHLVKQYKCHICNKAFHQTYNLTFHMHTHQDKKPFTCDLCGKGFCRNFDLKKHMRKLHDRIVPAKEDSMSPLPAPDEDEYVEEEEEEEEEDEVSVSEASN</sequence>
<keyword evidence="5" id="KW-0862">Zinc</keyword>
<dbReference type="PROSITE" id="PS00028">
    <property type="entry name" value="ZINC_FINGER_C2H2_1"/>
    <property type="match status" value="5"/>
</dbReference>
<dbReference type="Gene3D" id="3.30.160.60">
    <property type="entry name" value="Classic Zinc Finger"/>
    <property type="match status" value="5"/>
</dbReference>
<dbReference type="GO" id="GO:0008270">
    <property type="term" value="F:zinc ion binding"/>
    <property type="evidence" value="ECO:0007669"/>
    <property type="project" value="UniProtKB-KW"/>
</dbReference>
<protein>
    <submittedName>
        <fullName evidence="11">C2H2-type domain-containing protein</fullName>
    </submittedName>
</protein>
<feature type="region of interest" description="Disordered" evidence="8">
    <location>
        <begin position="17"/>
        <end position="41"/>
    </location>
</feature>
<evidence type="ECO:0000256" key="7">
    <source>
        <dbReference type="PROSITE-ProRule" id="PRU00042"/>
    </source>
</evidence>